<dbReference type="InterPro" id="IPR037069">
    <property type="entry name" value="AcylCoA_DH/ox_N_sf"/>
</dbReference>
<dbReference type="SUPFAM" id="SSF47203">
    <property type="entry name" value="Acyl-CoA dehydrogenase C-terminal domain-like"/>
    <property type="match status" value="1"/>
</dbReference>
<dbReference type="InterPro" id="IPR036250">
    <property type="entry name" value="AcylCo_DH-like_C"/>
</dbReference>
<feature type="domain" description="Acyl-CoA dehydrogenase/oxidase N-terminal" evidence="10">
    <location>
        <begin position="6"/>
        <end position="114"/>
    </location>
</feature>
<evidence type="ECO:0000256" key="7">
    <source>
        <dbReference type="RuleBase" id="RU362125"/>
    </source>
</evidence>
<dbReference type="Proteomes" id="UP000500953">
    <property type="component" value="Chromosome"/>
</dbReference>
<proteinExistence type="inferred from homology"/>
<dbReference type="Gene3D" id="1.20.140.10">
    <property type="entry name" value="Butyryl-CoA Dehydrogenase, subunit A, domain 3"/>
    <property type="match status" value="1"/>
</dbReference>
<evidence type="ECO:0000256" key="1">
    <source>
        <dbReference type="ARBA" id="ARBA00001974"/>
    </source>
</evidence>
<feature type="domain" description="Acyl-CoA dehydrogenase/oxidase C-terminal" evidence="8">
    <location>
        <begin position="226"/>
        <end position="374"/>
    </location>
</feature>
<dbReference type="Pfam" id="PF00441">
    <property type="entry name" value="Acyl-CoA_dh_1"/>
    <property type="match status" value="1"/>
</dbReference>
<dbReference type="Gene3D" id="2.40.110.10">
    <property type="entry name" value="Butyryl-CoA Dehydrogenase, subunit A, domain 2"/>
    <property type="match status" value="1"/>
</dbReference>
<name>A0A6G9Z283_9NOCA</name>
<dbReference type="FunFam" id="2.40.110.10:FF:000002">
    <property type="entry name" value="Acyl-CoA dehydrogenase fadE12"/>
    <property type="match status" value="1"/>
</dbReference>
<comment type="similarity">
    <text evidence="2 7">Belongs to the acyl-CoA dehydrogenase family.</text>
</comment>
<dbReference type="Pfam" id="PF02771">
    <property type="entry name" value="Acyl-CoA_dh_N"/>
    <property type="match status" value="1"/>
</dbReference>
<dbReference type="InterPro" id="IPR006091">
    <property type="entry name" value="Acyl-CoA_Oxase/DH_mid-dom"/>
</dbReference>
<dbReference type="InterPro" id="IPR009075">
    <property type="entry name" value="AcylCo_DH/oxidase_C"/>
</dbReference>
<dbReference type="PANTHER" id="PTHR43884:SF12">
    <property type="entry name" value="ISOVALERYL-COA DEHYDROGENASE, MITOCHONDRIAL-RELATED"/>
    <property type="match status" value="1"/>
</dbReference>
<dbReference type="GO" id="GO:0050660">
    <property type="term" value="F:flavin adenine dinucleotide binding"/>
    <property type="evidence" value="ECO:0007669"/>
    <property type="project" value="InterPro"/>
</dbReference>
<evidence type="ECO:0000256" key="6">
    <source>
        <dbReference type="ARBA" id="ARBA00052546"/>
    </source>
</evidence>
<dbReference type="SUPFAM" id="SSF56645">
    <property type="entry name" value="Acyl-CoA dehydrogenase NM domain-like"/>
    <property type="match status" value="1"/>
</dbReference>
<dbReference type="EMBL" id="CP046173">
    <property type="protein sequence ID" value="QIS19123.1"/>
    <property type="molecule type" value="Genomic_DNA"/>
</dbReference>
<evidence type="ECO:0000259" key="10">
    <source>
        <dbReference type="Pfam" id="PF02771"/>
    </source>
</evidence>
<dbReference type="RefSeq" id="WP_167486422.1">
    <property type="nucleotide sequence ID" value="NZ_CP046173.1"/>
</dbReference>
<dbReference type="GO" id="GO:0003995">
    <property type="term" value="F:acyl-CoA dehydrogenase activity"/>
    <property type="evidence" value="ECO:0007669"/>
    <property type="project" value="InterPro"/>
</dbReference>
<evidence type="ECO:0000256" key="2">
    <source>
        <dbReference type="ARBA" id="ARBA00009347"/>
    </source>
</evidence>
<dbReference type="AlphaFoldDB" id="A0A6G9Z283"/>
<comment type="cofactor">
    <cofactor evidence="1 7">
        <name>FAD</name>
        <dbReference type="ChEBI" id="CHEBI:57692"/>
    </cofactor>
</comment>
<evidence type="ECO:0000259" key="8">
    <source>
        <dbReference type="Pfam" id="PF00441"/>
    </source>
</evidence>
<reference evidence="11 12" key="1">
    <citation type="journal article" date="2019" name="ACS Chem. Biol.">
        <title>Identification and Mobilization of a Cryptic Antibiotic Biosynthesis Gene Locus from a Human-Pathogenic Nocardia Isolate.</title>
        <authorList>
            <person name="Herisse M."/>
            <person name="Ishida K."/>
            <person name="Porter J.L."/>
            <person name="Howden B."/>
            <person name="Hertweck C."/>
            <person name="Stinear T.P."/>
            <person name="Pidot S.J."/>
        </authorList>
    </citation>
    <scope>NUCLEOTIDE SEQUENCE [LARGE SCALE GENOMIC DNA]</scope>
    <source>
        <strain evidence="11 12">AUSMDU00012715</strain>
    </source>
</reference>
<evidence type="ECO:0000259" key="9">
    <source>
        <dbReference type="Pfam" id="PF02770"/>
    </source>
</evidence>
<dbReference type="InterPro" id="IPR046373">
    <property type="entry name" value="Acyl-CoA_Oxase/DH_mid-dom_sf"/>
</dbReference>
<evidence type="ECO:0000256" key="5">
    <source>
        <dbReference type="ARBA" id="ARBA00023002"/>
    </source>
</evidence>
<protein>
    <submittedName>
        <fullName evidence="11">Acyl-CoA dehydrogenase</fullName>
    </submittedName>
</protein>
<dbReference type="PROSITE" id="PS00072">
    <property type="entry name" value="ACYL_COA_DH_1"/>
    <property type="match status" value="1"/>
</dbReference>
<dbReference type="PANTHER" id="PTHR43884">
    <property type="entry name" value="ACYL-COA DEHYDROGENASE"/>
    <property type="match status" value="1"/>
</dbReference>
<sequence length="376" mass="40233">MDFGFTDEQLEFRDSVRRFAVGELECDGGEGFSHDLWRRCAKFGIQGLAVPEEYGGSAADPVTVALAMEALGYGCRHGSLPFSLGAQMWACQHPLVRFGTAEQKHHYLRELCDGTMIGAHAMSEPDSGSDAFALRTTATPEAGGWRLDGTKTFVTNAAVADVFIVFARTDPGAGIGGISAFLVPRDTAGLAVGPPMNKLGLHASSLAQLSLDGCRVGEDHLLGRPGAGMAIFSAAMEWERSLILAPAVGTLERQLERCLDHVRTREQFGRPIGAFQAVSHRIVGMKRRLEAARLSLYRAAWDLTAERPSGTSGALAKLAISDALVESGLDAVHIHGGYGYLEDLEFAGQLRDAVASRIYSGTSELLSDLVARKLGI</sequence>
<keyword evidence="5 7" id="KW-0560">Oxidoreductase</keyword>
<dbReference type="Pfam" id="PF02770">
    <property type="entry name" value="Acyl-CoA_dh_M"/>
    <property type="match status" value="1"/>
</dbReference>
<keyword evidence="4 7" id="KW-0274">FAD</keyword>
<evidence type="ECO:0000313" key="12">
    <source>
        <dbReference type="Proteomes" id="UP000500953"/>
    </source>
</evidence>
<keyword evidence="3 7" id="KW-0285">Flavoprotein</keyword>
<accession>A0A6G9Z283</accession>
<dbReference type="InterPro" id="IPR013786">
    <property type="entry name" value="AcylCoA_DH/ox_N"/>
</dbReference>
<evidence type="ECO:0000256" key="4">
    <source>
        <dbReference type="ARBA" id="ARBA00022827"/>
    </source>
</evidence>
<feature type="domain" description="Acyl-CoA oxidase/dehydrogenase middle" evidence="9">
    <location>
        <begin position="119"/>
        <end position="214"/>
    </location>
</feature>
<organism evidence="11 12">
    <name type="scientific">Nocardia terpenica</name>
    <dbReference type="NCBI Taxonomy" id="455432"/>
    <lineage>
        <taxon>Bacteria</taxon>
        <taxon>Bacillati</taxon>
        <taxon>Actinomycetota</taxon>
        <taxon>Actinomycetes</taxon>
        <taxon>Mycobacteriales</taxon>
        <taxon>Nocardiaceae</taxon>
        <taxon>Nocardia</taxon>
    </lineage>
</organism>
<gene>
    <name evidence="11" type="ORF">F6W96_13320</name>
</gene>
<dbReference type="InterPro" id="IPR009100">
    <property type="entry name" value="AcylCoA_DH/oxidase_NM_dom_sf"/>
</dbReference>
<dbReference type="InterPro" id="IPR006089">
    <property type="entry name" value="Acyl-CoA_DH_CS"/>
</dbReference>
<evidence type="ECO:0000256" key="3">
    <source>
        <dbReference type="ARBA" id="ARBA00022630"/>
    </source>
</evidence>
<evidence type="ECO:0000313" key="11">
    <source>
        <dbReference type="EMBL" id="QIS19123.1"/>
    </source>
</evidence>
<comment type="catalytic activity">
    <reaction evidence="6">
        <text>a 2,3-saturated acyl-CoA + A = a 2,3-dehydroacyl-CoA + AH2</text>
        <dbReference type="Rhea" id="RHEA:48608"/>
        <dbReference type="ChEBI" id="CHEBI:13193"/>
        <dbReference type="ChEBI" id="CHEBI:17499"/>
        <dbReference type="ChEBI" id="CHEBI:60015"/>
        <dbReference type="ChEBI" id="CHEBI:65111"/>
    </reaction>
</comment>
<dbReference type="Gene3D" id="1.10.540.10">
    <property type="entry name" value="Acyl-CoA dehydrogenase/oxidase, N-terminal domain"/>
    <property type="match status" value="1"/>
</dbReference>